<reference evidence="12 13" key="1">
    <citation type="submission" date="2019-01" db="EMBL/GenBank/DDBJ databases">
        <authorList>
            <consortium name="Pathogen Informatics"/>
        </authorList>
    </citation>
    <scope>NUCLEOTIDE SEQUENCE [LARGE SCALE GENOMIC DNA]</scope>
    <source>
        <strain evidence="12 13">NCTC10138</strain>
    </source>
</reference>
<dbReference type="InterPro" id="IPR006073">
    <property type="entry name" value="GTP-bd"/>
</dbReference>
<keyword evidence="8 10" id="KW-0717">Septation</keyword>
<keyword evidence="6" id="KW-0460">Magnesium</keyword>
<keyword evidence="9 10" id="KW-0131">Cell cycle</keyword>
<evidence type="ECO:0000256" key="8">
    <source>
        <dbReference type="ARBA" id="ARBA00023210"/>
    </source>
</evidence>
<evidence type="ECO:0000256" key="3">
    <source>
        <dbReference type="ARBA" id="ARBA00022618"/>
    </source>
</evidence>
<dbReference type="GO" id="GO:0046872">
    <property type="term" value="F:metal ion binding"/>
    <property type="evidence" value="ECO:0007669"/>
    <property type="project" value="UniProtKB-KW"/>
</dbReference>
<dbReference type="EMBL" id="LR215048">
    <property type="protein sequence ID" value="VEU80739.1"/>
    <property type="molecule type" value="Genomic_DNA"/>
</dbReference>
<keyword evidence="4" id="KW-0479">Metal-binding</keyword>
<comment type="cofactor">
    <cofactor evidence="1">
        <name>Mg(2+)</name>
        <dbReference type="ChEBI" id="CHEBI:18420"/>
    </cofactor>
</comment>
<keyword evidence="3 10" id="KW-0132">Cell division</keyword>
<dbReference type="SUPFAM" id="SSF52540">
    <property type="entry name" value="P-loop containing nucleoside triphosphate hydrolases"/>
    <property type="match status" value="1"/>
</dbReference>
<proteinExistence type="inferred from homology"/>
<evidence type="ECO:0000256" key="5">
    <source>
        <dbReference type="ARBA" id="ARBA00022741"/>
    </source>
</evidence>
<dbReference type="Pfam" id="PF01926">
    <property type="entry name" value="MMR_HSR1"/>
    <property type="match status" value="1"/>
</dbReference>
<dbReference type="GO" id="GO:0005829">
    <property type="term" value="C:cytosol"/>
    <property type="evidence" value="ECO:0007669"/>
    <property type="project" value="TreeGrafter"/>
</dbReference>
<dbReference type="AlphaFoldDB" id="A0A449BE63"/>
<dbReference type="InterPro" id="IPR030393">
    <property type="entry name" value="G_ENGB_dom"/>
</dbReference>
<keyword evidence="13" id="KW-1185">Reference proteome</keyword>
<dbReference type="Gene3D" id="3.40.50.300">
    <property type="entry name" value="P-loop containing nucleotide triphosphate hydrolases"/>
    <property type="match status" value="1"/>
</dbReference>
<evidence type="ECO:0000256" key="7">
    <source>
        <dbReference type="ARBA" id="ARBA00023134"/>
    </source>
</evidence>
<gene>
    <name evidence="10 12" type="primary">engB</name>
    <name evidence="12" type="ORF">NCTC10138_01120</name>
</gene>
<name>A0A449BE63_HAPAX</name>
<dbReference type="KEGG" id="aaxa:NCTC10138_01120"/>
<evidence type="ECO:0000256" key="9">
    <source>
        <dbReference type="ARBA" id="ARBA00023306"/>
    </source>
</evidence>
<dbReference type="RefSeq" id="WP_052589981.1">
    <property type="nucleotide sequence ID" value="NZ_LR215048.1"/>
</dbReference>
<evidence type="ECO:0000256" key="1">
    <source>
        <dbReference type="ARBA" id="ARBA00001946"/>
    </source>
</evidence>
<dbReference type="InterPro" id="IPR027417">
    <property type="entry name" value="P-loop_NTPase"/>
</dbReference>
<dbReference type="PANTHER" id="PTHR11649">
    <property type="entry name" value="MSS1/TRME-RELATED GTP-BINDING PROTEIN"/>
    <property type="match status" value="1"/>
</dbReference>
<sequence length="194" mass="21868">MKEAVYIKGSTNVSDVENQLPTYLLLGRSNVGKSSFINALTNRKALARTSGTPGKTIVLNYYLINSSFYLVDAPGYGYAKRSKSMQNEFIGMIDNVIHNHPKIISVLLLIDFKVGPTNDDLEIYDYLLSIGIEVNIVATKKDKIPKTRQYKQEKEIKKVLNNPINFYSVSNTTKDSIDKIREKILQGVEGYESH</sequence>
<organism evidence="12 13">
    <name type="scientific">Haploplasma axanthum</name>
    <name type="common">Acholeplasma axanthum</name>
    <dbReference type="NCBI Taxonomy" id="29552"/>
    <lineage>
        <taxon>Bacteria</taxon>
        <taxon>Bacillati</taxon>
        <taxon>Mycoplasmatota</taxon>
        <taxon>Mollicutes</taxon>
        <taxon>Acholeplasmatales</taxon>
        <taxon>Acholeplasmataceae</taxon>
        <taxon>Haploplasma</taxon>
    </lineage>
</organism>
<comment type="similarity">
    <text evidence="2 10">Belongs to the TRAFAC class TrmE-Era-EngA-EngB-Septin-like GTPase superfamily. EngB GTPase family.</text>
</comment>
<dbReference type="GO" id="GO:0005525">
    <property type="term" value="F:GTP binding"/>
    <property type="evidence" value="ECO:0007669"/>
    <property type="project" value="UniProtKB-UniRule"/>
</dbReference>
<evidence type="ECO:0000313" key="13">
    <source>
        <dbReference type="Proteomes" id="UP000289841"/>
    </source>
</evidence>
<comment type="function">
    <text evidence="10">Necessary for normal cell division and for the maintenance of normal septation.</text>
</comment>
<evidence type="ECO:0000313" key="12">
    <source>
        <dbReference type="EMBL" id="VEU80739.1"/>
    </source>
</evidence>
<keyword evidence="5 10" id="KW-0547">Nucleotide-binding</keyword>
<dbReference type="STRING" id="1278311.GCA_000428705_01376"/>
<dbReference type="Proteomes" id="UP000289841">
    <property type="component" value="Chromosome"/>
</dbReference>
<dbReference type="GO" id="GO:0000917">
    <property type="term" value="P:division septum assembly"/>
    <property type="evidence" value="ECO:0007669"/>
    <property type="project" value="UniProtKB-KW"/>
</dbReference>
<protein>
    <recommendedName>
        <fullName evidence="10">Probable GTP-binding protein EngB</fullName>
    </recommendedName>
</protein>
<dbReference type="CDD" id="cd01876">
    <property type="entry name" value="YihA_EngB"/>
    <property type="match status" value="1"/>
</dbReference>
<dbReference type="PROSITE" id="PS51706">
    <property type="entry name" value="G_ENGB"/>
    <property type="match status" value="1"/>
</dbReference>
<dbReference type="NCBIfam" id="TIGR03598">
    <property type="entry name" value="GTPase_YsxC"/>
    <property type="match status" value="1"/>
</dbReference>
<keyword evidence="7 10" id="KW-0342">GTP-binding</keyword>
<evidence type="ECO:0000256" key="4">
    <source>
        <dbReference type="ARBA" id="ARBA00022723"/>
    </source>
</evidence>
<dbReference type="HAMAP" id="MF_00321">
    <property type="entry name" value="GTPase_EngB"/>
    <property type="match status" value="1"/>
</dbReference>
<accession>A0A449BE63</accession>
<feature type="domain" description="EngB-type G" evidence="11">
    <location>
        <begin position="19"/>
        <end position="190"/>
    </location>
</feature>
<dbReference type="InterPro" id="IPR019987">
    <property type="entry name" value="GTP-bd_ribosome_bio_YsxC"/>
</dbReference>
<evidence type="ECO:0000256" key="10">
    <source>
        <dbReference type="HAMAP-Rule" id="MF_00321"/>
    </source>
</evidence>
<dbReference type="PANTHER" id="PTHR11649:SF13">
    <property type="entry name" value="ENGB-TYPE G DOMAIN-CONTAINING PROTEIN"/>
    <property type="match status" value="1"/>
</dbReference>
<evidence type="ECO:0000259" key="11">
    <source>
        <dbReference type="PROSITE" id="PS51706"/>
    </source>
</evidence>
<evidence type="ECO:0000256" key="6">
    <source>
        <dbReference type="ARBA" id="ARBA00022842"/>
    </source>
</evidence>
<evidence type="ECO:0000256" key="2">
    <source>
        <dbReference type="ARBA" id="ARBA00009638"/>
    </source>
</evidence>